<evidence type="ECO:0000259" key="4">
    <source>
        <dbReference type="Pfam" id="PF13868"/>
    </source>
</evidence>
<feature type="coiled-coil region" evidence="2">
    <location>
        <begin position="105"/>
        <end position="149"/>
    </location>
</feature>
<comment type="caution">
    <text evidence="5">The sequence shown here is derived from an EMBL/GenBank/DDBJ whole genome shotgun (WGS) entry which is preliminary data.</text>
</comment>
<dbReference type="EMBL" id="CAJOBS010002010">
    <property type="protein sequence ID" value="CAF4783268.1"/>
    <property type="molecule type" value="Genomic_DNA"/>
</dbReference>
<evidence type="ECO:0000313" key="6">
    <source>
        <dbReference type="Proteomes" id="UP000663838"/>
    </source>
</evidence>
<dbReference type="PANTHER" id="PTHR28663:SF1">
    <property type="entry name" value="CILIA- AND FLAGELLA- ASSOCIATED PROTEIN 210"/>
    <property type="match status" value="1"/>
</dbReference>
<accession>A0A821NEV7</accession>
<reference evidence="5" key="1">
    <citation type="submission" date="2021-02" db="EMBL/GenBank/DDBJ databases">
        <authorList>
            <person name="Nowell W R."/>
        </authorList>
    </citation>
    <scope>NUCLEOTIDE SEQUENCE</scope>
</reference>
<dbReference type="AlphaFoldDB" id="A0A821NEV7"/>
<dbReference type="InterPro" id="IPR043597">
    <property type="entry name" value="TPH_dom"/>
</dbReference>
<feature type="region of interest" description="Disordered" evidence="3">
    <location>
        <begin position="540"/>
        <end position="581"/>
    </location>
</feature>
<dbReference type="InterPro" id="IPR039986">
    <property type="entry name" value="CFAP210"/>
</dbReference>
<protein>
    <recommendedName>
        <fullName evidence="4">Trichohyalin-plectin-homology domain-containing protein</fullName>
    </recommendedName>
</protein>
<feature type="domain" description="Trichohyalin-plectin-homology" evidence="4">
    <location>
        <begin position="155"/>
        <end position="499"/>
    </location>
</feature>
<evidence type="ECO:0000256" key="2">
    <source>
        <dbReference type="SAM" id="Coils"/>
    </source>
</evidence>
<feature type="compositionally biased region" description="Basic and acidic residues" evidence="3">
    <location>
        <begin position="544"/>
        <end position="569"/>
    </location>
</feature>
<gene>
    <name evidence="5" type="ORF">TOA249_LOCUS22280</name>
</gene>
<proteinExistence type="predicted"/>
<feature type="coiled-coil region" evidence="2">
    <location>
        <begin position="194"/>
        <end position="251"/>
    </location>
</feature>
<dbReference type="Proteomes" id="UP000663838">
    <property type="component" value="Unassembled WGS sequence"/>
</dbReference>
<evidence type="ECO:0000313" key="5">
    <source>
        <dbReference type="EMBL" id="CAF4783268.1"/>
    </source>
</evidence>
<feature type="coiled-coil region" evidence="2">
    <location>
        <begin position="362"/>
        <end position="422"/>
    </location>
</feature>
<dbReference type="Pfam" id="PF13868">
    <property type="entry name" value="TPH"/>
    <property type="match status" value="1"/>
</dbReference>
<evidence type="ECO:0000256" key="3">
    <source>
        <dbReference type="SAM" id="MobiDB-lite"/>
    </source>
</evidence>
<evidence type="ECO:0000256" key="1">
    <source>
        <dbReference type="ARBA" id="ARBA00023054"/>
    </source>
</evidence>
<dbReference type="PANTHER" id="PTHR28663">
    <property type="entry name" value="COILED-COIL DOMAIN-CONTAINING PROTEIN 173"/>
    <property type="match status" value="1"/>
</dbReference>
<keyword evidence="1 2" id="KW-0175">Coiled coil</keyword>
<sequence length="581" mass="70710">MVIKTLPDPLAKPMANTQLLLQRQRRSHSAPYPAFNRTEIPQQHRLPDAADLRRMCIITKTDLNRIYENLDHRQRSKDAIQQEIARKKEIAERSAQVTKHWTNTIAGARERKLEMKKIREQEEEDRKKLLDIEEEKLAAERRREHIEKAKQLKYYETDRVRTFHSALLHTEVLKERDLQIEMKKRIEQMRHTDDEQERQRYQVAQNDYIRAEQEKAEKKARDRSNVTQYQIAQMERKRMQQINEKQRDLQEGEEYRRLAEQYALEQMEIERFRKLTQHDVKNMYDQALDDKFKVRQMEKQLDEEEDDELRIYADAKKNIARLRRQKEFQAHQEKQDARDYMTGYLGSLQKRAEANLDTQMFRARAEREAKELREEQEKLDKQKKMKDSINKYRQEAMKRREAEKEMDERDDAELRLRKAEADQLFLIYQQEKDKKRDEDAQAVSEHLLKQADRKCELIFFENHHFILVYTLQQERKDRERALKATEVDEVQLDKHMSEIERQQFQDYAGRVISYMDENGRNTYPMKKVYVEEMKRFDQWNQGYRKNESRSSNSERKPRTQEKNTFDQTKKNLGFQWDIPQQ</sequence>
<name>A0A821NEV7_9BILA</name>
<dbReference type="GO" id="GO:0005879">
    <property type="term" value="C:axonemal microtubule"/>
    <property type="evidence" value="ECO:0007669"/>
    <property type="project" value="TreeGrafter"/>
</dbReference>
<organism evidence="5 6">
    <name type="scientific">Rotaria socialis</name>
    <dbReference type="NCBI Taxonomy" id="392032"/>
    <lineage>
        <taxon>Eukaryota</taxon>
        <taxon>Metazoa</taxon>
        <taxon>Spiralia</taxon>
        <taxon>Gnathifera</taxon>
        <taxon>Rotifera</taxon>
        <taxon>Eurotatoria</taxon>
        <taxon>Bdelloidea</taxon>
        <taxon>Philodinida</taxon>
        <taxon>Philodinidae</taxon>
        <taxon>Rotaria</taxon>
    </lineage>
</organism>